<proteinExistence type="predicted"/>
<comment type="caution">
    <text evidence="1">The sequence shown here is derived from an EMBL/GenBank/DDBJ whole genome shotgun (WGS) entry which is preliminary data.</text>
</comment>
<gene>
    <name evidence="1" type="primary">Phf13_3</name>
    <name evidence="1" type="ORF">GTO93_0000019</name>
</gene>
<sequence>MQFSIRRHARAGWNCNMGLPHILAAHNHLLLNSTALGPRTVQCLTAPSLFQDCSRRRTVEDFNKFCTFVLVYAGYIPYPDEVRAA</sequence>
<name>A0ABS2Y6W1_POLSP</name>
<dbReference type="Proteomes" id="UP001166093">
    <property type="component" value="Unassembled WGS sequence"/>
</dbReference>
<reference evidence="1" key="1">
    <citation type="journal article" date="2021" name="Cell">
        <title>Tracing the genetic footprints of vertebrate landing in non-teleost ray-finned fishes.</title>
        <authorList>
            <person name="Bi X."/>
            <person name="Wang K."/>
            <person name="Yang L."/>
            <person name="Pan H."/>
            <person name="Jiang H."/>
            <person name="Wei Q."/>
            <person name="Fang M."/>
            <person name="Yu H."/>
            <person name="Zhu C."/>
            <person name="Cai Y."/>
            <person name="He Y."/>
            <person name="Gan X."/>
            <person name="Zeng H."/>
            <person name="Yu D."/>
            <person name="Zhu Y."/>
            <person name="Jiang H."/>
            <person name="Qiu Q."/>
            <person name="Yang H."/>
            <person name="Zhang Y.E."/>
            <person name="Wang W."/>
            <person name="Zhu M."/>
            <person name="He S."/>
            <person name="Zhang G."/>
        </authorList>
    </citation>
    <scope>NUCLEOTIDE SEQUENCE</scope>
    <source>
        <strain evidence="1">Pddl_001</strain>
    </source>
</reference>
<evidence type="ECO:0000313" key="2">
    <source>
        <dbReference type="Proteomes" id="UP001166093"/>
    </source>
</evidence>
<organism evidence="1 2">
    <name type="scientific">Polyodon spathula</name>
    <name type="common">North American paddlefish</name>
    <name type="synonym">Squalus spathula</name>
    <dbReference type="NCBI Taxonomy" id="7913"/>
    <lineage>
        <taxon>Eukaryota</taxon>
        <taxon>Metazoa</taxon>
        <taxon>Chordata</taxon>
        <taxon>Craniata</taxon>
        <taxon>Vertebrata</taxon>
        <taxon>Euteleostomi</taxon>
        <taxon>Actinopterygii</taxon>
        <taxon>Chondrostei</taxon>
        <taxon>Acipenseriformes</taxon>
        <taxon>Polyodontidae</taxon>
        <taxon>Polyodon</taxon>
    </lineage>
</organism>
<feature type="non-terminal residue" evidence="1">
    <location>
        <position position="1"/>
    </location>
</feature>
<protein>
    <submittedName>
        <fullName evidence="1">PHF13 protein</fullName>
    </submittedName>
</protein>
<dbReference type="EMBL" id="JAAWVQ010117830">
    <property type="protein sequence ID" value="MBN3282436.1"/>
    <property type="molecule type" value="Genomic_DNA"/>
</dbReference>
<accession>A0ABS2Y6W1</accession>
<keyword evidence="2" id="KW-1185">Reference proteome</keyword>
<feature type="non-terminal residue" evidence="1">
    <location>
        <position position="85"/>
    </location>
</feature>
<evidence type="ECO:0000313" key="1">
    <source>
        <dbReference type="EMBL" id="MBN3282436.1"/>
    </source>
</evidence>